<organism evidence="1 2">
    <name type="scientific">Clunio marinus</name>
    <dbReference type="NCBI Taxonomy" id="568069"/>
    <lineage>
        <taxon>Eukaryota</taxon>
        <taxon>Metazoa</taxon>
        <taxon>Ecdysozoa</taxon>
        <taxon>Arthropoda</taxon>
        <taxon>Hexapoda</taxon>
        <taxon>Insecta</taxon>
        <taxon>Pterygota</taxon>
        <taxon>Neoptera</taxon>
        <taxon>Endopterygota</taxon>
        <taxon>Diptera</taxon>
        <taxon>Nematocera</taxon>
        <taxon>Chironomoidea</taxon>
        <taxon>Chironomidae</taxon>
        <taxon>Clunio</taxon>
    </lineage>
</organism>
<dbReference type="AlphaFoldDB" id="A0A1J1HKX9"/>
<accession>A0A1J1HKX9</accession>
<name>A0A1J1HKX9_9DIPT</name>
<keyword evidence="2" id="KW-1185">Reference proteome</keyword>
<dbReference type="Proteomes" id="UP000183832">
    <property type="component" value="Unassembled WGS sequence"/>
</dbReference>
<protein>
    <submittedName>
        <fullName evidence="1">CLUMA_CG002822, isoform A</fullName>
    </submittedName>
</protein>
<dbReference type="EMBL" id="CVRI01000010">
    <property type="protein sequence ID" value="CRK88720.1"/>
    <property type="molecule type" value="Genomic_DNA"/>
</dbReference>
<proteinExistence type="predicted"/>
<gene>
    <name evidence="1" type="ORF">CLUMA_CG002822</name>
</gene>
<evidence type="ECO:0000313" key="1">
    <source>
        <dbReference type="EMBL" id="CRK88720.1"/>
    </source>
</evidence>
<evidence type="ECO:0000313" key="2">
    <source>
        <dbReference type="Proteomes" id="UP000183832"/>
    </source>
</evidence>
<sequence length="115" mass="13389">MTRSKELISFTSDLKFIWKQNPIMISEQEALKREQTIDNIFTIDWLQKTFKTVIVVGEELWEVSNYSSVKAIGSNDDGSIETFFSTDRDECELAVKGKDRQKYEWNCDSVSFDSK</sequence>
<reference evidence="1 2" key="1">
    <citation type="submission" date="2015-04" db="EMBL/GenBank/DDBJ databases">
        <authorList>
            <person name="Syromyatnikov M.Y."/>
            <person name="Popov V.N."/>
        </authorList>
    </citation>
    <scope>NUCLEOTIDE SEQUENCE [LARGE SCALE GENOMIC DNA]</scope>
</reference>